<dbReference type="AlphaFoldDB" id="Q9R5J6"/>
<reference key="1">
    <citation type="journal article" date="1992" name="Scand. J. Immunol.">
        <title>A family of cross-reacting proteins secreted by Mycobacterium tuberculosis.</title>
        <authorList>
            <person name="Wiker H.G."/>
            <person name="Nagai S."/>
            <person name="Harboe M."/>
            <person name="Ljungqvist L."/>
        </authorList>
    </citation>
    <scope>PROTEIN SEQUENCE</scope>
</reference>
<protein>
    <submittedName>
        <fullName>Antigen MPT5</fullName>
    </submittedName>
</protein>
<organism>
    <name type="scientific">Mycobacterium tuberculosis</name>
    <dbReference type="NCBI Taxonomy" id="1773"/>
    <lineage>
        <taxon>Bacteria</taxon>
        <taxon>Bacillati</taxon>
        <taxon>Actinomycetota</taxon>
        <taxon>Actinomycetes</taxon>
        <taxon>Mycobacteriales</taxon>
        <taxon>Mycobacteriaceae</taxon>
        <taxon>Mycobacterium</taxon>
        <taxon>Mycobacterium tuberculosis complex</taxon>
    </lineage>
</organism>
<accession>Q9R5J6</accession>
<sequence>APYENLMYPSPSMGRDKPVAFLAGGPHAVYLL</sequence>
<proteinExistence type="evidence at protein level"/>
<name>Q9R5J6_MYCTX</name>
<keyword id="KW-0903">Direct protein sequencing</keyword>
<dbReference type="ESTHER" id="myctu-mpt51">
    <property type="family name" value="A85-Mycolyl-transferase"/>
</dbReference>